<proteinExistence type="predicted"/>
<protein>
    <submittedName>
        <fullName evidence="1">Uncharacterized protein</fullName>
    </submittedName>
</protein>
<accession>A0ABX7FRY6</accession>
<gene>
    <name evidence="1" type="ORF">JNE38_05265</name>
</gene>
<dbReference type="EMBL" id="CP069127">
    <property type="protein sequence ID" value="QRG68565.1"/>
    <property type="molecule type" value="Genomic_DNA"/>
</dbReference>
<evidence type="ECO:0000313" key="1">
    <source>
        <dbReference type="EMBL" id="QRG68565.1"/>
    </source>
</evidence>
<evidence type="ECO:0000313" key="2">
    <source>
        <dbReference type="Proteomes" id="UP000596248"/>
    </source>
</evidence>
<dbReference type="Proteomes" id="UP000596248">
    <property type="component" value="Chromosome"/>
</dbReference>
<dbReference type="RefSeq" id="WP_203355565.1">
    <property type="nucleotide sequence ID" value="NZ_CP069127.1"/>
</dbReference>
<reference evidence="1 2" key="1">
    <citation type="submission" date="2021-01" db="EMBL/GenBank/DDBJ databases">
        <title>Identification of strong promoters based on the transcriptome of Brevibacillus choshinensis.</title>
        <authorList>
            <person name="Yao D."/>
            <person name="Zhang K."/>
            <person name="Wu J."/>
        </authorList>
    </citation>
    <scope>NUCLEOTIDE SEQUENCE [LARGE SCALE GENOMIC DNA]</scope>
    <source>
        <strain evidence="1 2">HPD31-SP3</strain>
    </source>
</reference>
<organism evidence="1 2">
    <name type="scientific">Brevibacillus choshinensis</name>
    <dbReference type="NCBI Taxonomy" id="54911"/>
    <lineage>
        <taxon>Bacteria</taxon>
        <taxon>Bacillati</taxon>
        <taxon>Bacillota</taxon>
        <taxon>Bacilli</taxon>
        <taxon>Bacillales</taxon>
        <taxon>Paenibacillaceae</taxon>
        <taxon>Brevibacillus</taxon>
    </lineage>
</organism>
<sequence>MAKPDVISDEFIGGRFDRFATFLSDGTLRITEVKDPKPEQQWELTQITLQNWDEIMRLRDFLNKLSPVQPGKESIQHERASA</sequence>
<name>A0ABX7FRY6_BRECH</name>
<keyword evidence="2" id="KW-1185">Reference proteome</keyword>